<keyword evidence="3" id="KW-1185">Reference proteome</keyword>
<sequence length="126" mass="13235">MTGALSALLLVVPLFLALPVVRAGGVIACYSSHLAGGVGNIPIHNPEFYDGTDTYIGGPFNLDCGEMVGRSDGYSNWEGSGGRSISADFWITSDSCMNVETGGVHYWCCTNGIKQGDGSVTQCNYT</sequence>
<gene>
    <name evidence="2" type="ORF">OH76DRAFT_766334</name>
</gene>
<dbReference type="OrthoDB" id="2724432at2759"/>
<feature type="signal peptide" evidence="1">
    <location>
        <begin position="1"/>
        <end position="23"/>
    </location>
</feature>
<name>A0A371D4I7_9APHY</name>
<proteinExistence type="predicted"/>
<evidence type="ECO:0000313" key="2">
    <source>
        <dbReference type="EMBL" id="RDX47466.1"/>
    </source>
</evidence>
<evidence type="ECO:0008006" key="4">
    <source>
        <dbReference type="Google" id="ProtNLM"/>
    </source>
</evidence>
<dbReference type="EMBL" id="KZ857418">
    <property type="protein sequence ID" value="RDX47466.1"/>
    <property type="molecule type" value="Genomic_DNA"/>
</dbReference>
<keyword evidence="1" id="KW-0732">Signal</keyword>
<reference evidence="2 3" key="1">
    <citation type="journal article" date="2018" name="Biotechnol. Biofuels">
        <title>Integrative visual omics of the white-rot fungus Polyporus brumalis exposes the biotechnological potential of its oxidative enzymes for delignifying raw plant biomass.</title>
        <authorList>
            <person name="Miyauchi S."/>
            <person name="Rancon A."/>
            <person name="Drula E."/>
            <person name="Hage H."/>
            <person name="Chaduli D."/>
            <person name="Favel A."/>
            <person name="Grisel S."/>
            <person name="Henrissat B."/>
            <person name="Herpoel-Gimbert I."/>
            <person name="Ruiz-Duenas F.J."/>
            <person name="Chevret D."/>
            <person name="Hainaut M."/>
            <person name="Lin J."/>
            <person name="Wang M."/>
            <person name="Pangilinan J."/>
            <person name="Lipzen A."/>
            <person name="Lesage-Meessen L."/>
            <person name="Navarro D."/>
            <person name="Riley R."/>
            <person name="Grigoriev I.V."/>
            <person name="Zhou S."/>
            <person name="Raouche S."/>
            <person name="Rosso M.N."/>
        </authorList>
    </citation>
    <scope>NUCLEOTIDE SEQUENCE [LARGE SCALE GENOMIC DNA]</scope>
    <source>
        <strain evidence="2 3">BRFM 1820</strain>
    </source>
</reference>
<organism evidence="2 3">
    <name type="scientific">Lentinus brumalis</name>
    <dbReference type="NCBI Taxonomy" id="2498619"/>
    <lineage>
        <taxon>Eukaryota</taxon>
        <taxon>Fungi</taxon>
        <taxon>Dikarya</taxon>
        <taxon>Basidiomycota</taxon>
        <taxon>Agaricomycotina</taxon>
        <taxon>Agaricomycetes</taxon>
        <taxon>Polyporales</taxon>
        <taxon>Polyporaceae</taxon>
        <taxon>Lentinus</taxon>
    </lineage>
</organism>
<protein>
    <recommendedName>
        <fullName evidence="4">Cyanovirin-N domain-containing protein</fullName>
    </recommendedName>
</protein>
<accession>A0A371D4I7</accession>
<dbReference type="Proteomes" id="UP000256964">
    <property type="component" value="Unassembled WGS sequence"/>
</dbReference>
<evidence type="ECO:0000256" key="1">
    <source>
        <dbReference type="SAM" id="SignalP"/>
    </source>
</evidence>
<feature type="chain" id="PRO_5016621162" description="Cyanovirin-N domain-containing protein" evidence="1">
    <location>
        <begin position="24"/>
        <end position="126"/>
    </location>
</feature>
<dbReference type="AlphaFoldDB" id="A0A371D4I7"/>
<evidence type="ECO:0000313" key="3">
    <source>
        <dbReference type="Proteomes" id="UP000256964"/>
    </source>
</evidence>